<organism evidence="1 2">
    <name type="scientific">Racocetra persica</name>
    <dbReference type="NCBI Taxonomy" id="160502"/>
    <lineage>
        <taxon>Eukaryota</taxon>
        <taxon>Fungi</taxon>
        <taxon>Fungi incertae sedis</taxon>
        <taxon>Mucoromycota</taxon>
        <taxon>Glomeromycotina</taxon>
        <taxon>Glomeromycetes</taxon>
        <taxon>Diversisporales</taxon>
        <taxon>Gigasporaceae</taxon>
        <taxon>Racocetra</taxon>
    </lineage>
</organism>
<proteinExistence type="predicted"/>
<evidence type="ECO:0000313" key="2">
    <source>
        <dbReference type="Proteomes" id="UP000789920"/>
    </source>
</evidence>
<keyword evidence="2" id="KW-1185">Reference proteome</keyword>
<protein>
    <submittedName>
        <fullName evidence="1">30794_t:CDS:1</fullName>
    </submittedName>
</protein>
<feature type="non-terminal residue" evidence="1">
    <location>
        <position position="179"/>
    </location>
</feature>
<comment type="caution">
    <text evidence="1">The sequence shown here is derived from an EMBL/GenBank/DDBJ whole genome shotgun (WGS) entry which is preliminary data.</text>
</comment>
<dbReference type="EMBL" id="CAJVQC010099813">
    <property type="protein sequence ID" value="CAG8830742.1"/>
    <property type="molecule type" value="Genomic_DNA"/>
</dbReference>
<gene>
    <name evidence="1" type="ORF">RPERSI_LOCUS27902</name>
</gene>
<name>A0ACA9S7I3_9GLOM</name>
<accession>A0ACA9S7I3</accession>
<reference evidence="1" key="1">
    <citation type="submission" date="2021-06" db="EMBL/GenBank/DDBJ databases">
        <authorList>
            <person name="Kallberg Y."/>
            <person name="Tangrot J."/>
            <person name="Rosling A."/>
        </authorList>
    </citation>
    <scope>NUCLEOTIDE SEQUENCE</scope>
    <source>
        <strain evidence="1">MA461A</strain>
    </source>
</reference>
<feature type="non-terminal residue" evidence="1">
    <location>
        <position position="1"/>
    </location>
</feature>
<evidence type="ECO:0000313" key="1">
    <source>
        <dbReference type="EMBL" id="CAG8830742.1"/>
    </source>
</evidence>
<dbReference type="Proteomes" id="UP000789920">
    <property type="component" value="Unassembled WGS sequence"/>
</dbReference>
<sequence length="179" mass="20273">NGNRCTGDLVIKKRRIQALNSNELQSNINLNHGYFLGCTSWKYGTTGHRYVLLTEAIDRYLLKNLINGMQLNQSEINNNCNTVLSNSSKRLICSFPYIDDNGNLIEVNLIYLSCDVTFYQLTPVDLIKCPYVALVSIGEHAHPPLPPSHISEAIKDRINKMINNASEYLNHITPRKIIL</sequence>